<feature type="compositionally biased region" description="Low complexity" evidence="1">
    <location>
        <begin position="54"/>
        <end position="76"/>
    </location>
</feature>
<gene>
    <name evidence="2" type="ORF">GCM10009838_37660</name>
</gene>
<comment type="caution">
    <text evidence="2">The sequence shown here is derived from an EMBL/GenBank/DDBJ whole genome shotgun (WGS) entry which is preliminary data.</text>
</comment>
<reference evidence="3" key="1">
    <citation type="journal article" date="2019" name="Int. J. Syst. Evol. Microbiol.">
        <title>The Global Catalogue of Microorganisms (GCM) 10K type strain sequencing project: providing services to taxonomists for standard genome sequencing and annotation.</title>
        <authorList>
            <consortium name="The Broad Institute Genomics Platform"/>
            <consortium name="The Broad Institute Genome Sequencing Center for Infectious Disease"/>
            <person name="Wu L."/>
            <person name="Ma J."/>
        </authorList>
    </citation>
    <scope>NUCLEOTIDE SEQUENCE [LARGE SCALE GENOMIC DNA]</scope>
    <source>
        <strain evidence="3">JCM 16013</strain>
    </source>
</reference>
<evidence type="ECO:0000313" key="3">
    <source>
        <dbReference type="Proteomes" id="UP001499854"/>
    </source>
</evidence>
<feature type="region of interest" description="Disordered" evidence="1">
    <location>
        <begin position="1"/>
        <end position="90"/>
    </location>
</feature>
<accession>A0ABP5D7Y5</accession>
<feature type="compositionally biased region" description="Gly residues" evidence="1">
    <location>
        <begin position="25"/>
        <end position="35"/>
    </location>
</feature>
<organism evidence="2 3">
    <name type="scientific">Catenulispora subtropica</name>
    <dbReference type="NCBI Taxonomy" id="450798"/>
    <lineage>
        <taxon>Bacteria</taxon>
        <taxon>Bacillati</taxon>
        <taxon>Actinomycetota</taxon>
        <taxon>Actinomycetes</taxon>
        <taxon>Catenulisporales</taxon>
        <taxon>Catenulisporaceae</taxon>
        <taxon>Catenulispora</taxon>
    </lineage>
</organism>
<proteinExistence type="predicted"/>
<evidence type="ECO:0000256" key="1">
    <source>
        <dbReference type="SAM" id="MobiDB-lite"/>
    </source>
</evidence>
<name>A0ABP5D7Y5_9ACTN</name>
<dbReference type="Proteomes" id="UP001499854">
    <property type="component" value="Unassembled WGS sequence"/>
</dbReference>
<protein>
    <submittedName>
        <fullName evidence="2">Uncharacterized protein</fullName>
    </submittedName>
</protein>
<dbReference type="EMBL" id="BAAAQM010000020">
    <property type="protein sequence ID" value="GAA1974169.1"/>
    <property type="molecule type" value="Genomic_DNA"/>
</dbReference>
<evidence type="ECO:0000313" key="2">
    <source>
        <dbReference type="EMBL" id="GAA1974169.1"/>
    </source>
</evidence>
<sequence>MSVNGKVIERKRGPRVLGEYELEGGAFGPAAGAGRGEQRDTRAAGGKGGKGQPAGSHGSPGSAGSPGSSGSHASAGSERRRRALSRSGTLWQAVLRRIHMR</sequence>
<keyword evidence="3" id="KW-1185">Reference proteome</keyword>